<keyword evidence="2" id="KW-1185">Reference proteome</keyword>
<protein>
    <submittedName>
        <fullName evidence="1">Uncharacterized protein</fullName>
    </submittedName>
</protein>
<dbReference type="AlphaFoldDB" id="A0AAQ3RLS0"/>
<evidence type="ECO:0000313" key="1">
    <source>
        <dbReference type="EMBL" id="WVY98831.1"/>
    </source>
</evidence>
<dbReference type="Proteomes" id="UP001374535">
    <property type="component" value="Chromosome 9"/>
</dbReference>
<name>A0AAQ3RLS0_VIGMU</name>
<gene>
    <name evidence="1" type="ORF">V8G54_030982</name>
</gene>
<accession>A0AAQ3RLS0</accession>
<dbReference type="EMBL" id="CP144692">
    <property type="protein sequence ID" value="WVY98831.1"/>
    <property type="molecule type" value="Genomic_DNA"/>
</dbReference>
<reference evidence="1 2" key="1">
    <citation type="journal article" date="2023" name="Life. Sci Alliance">
        <title>Evolutionary insights into 3D genome organization and epigenetic landscape of Vigna mungo.</title>
        <authorList>
            <person name="Junaid A."/>
            <person name="Singh B."/>
            <person name="Bhatia S."/>
        </authorList>
    </citation>
    <scope>NUCLEOTIDE SEQUENCE [LARGE SCALE GENOMIC DNA]</scope>
    <source>
        <strain evidence="1">Urdbean</strain>
    </source>
</reference>
<organism evidence="1 2">
    <name type="scientific">Vigna mungo</name>
    <name type="common">Black gram</name>
    <name type="synonym">Phaseolus mungo</name>
    <dbReference type="NCBI Taxonomy" id="3915"/>
    <lineage>
        <taxon>Eukaryota</taxon>
        <taxon>Viridiplantae</taxon>
        <taxon>Streptophyta</taxon>
        <taxon>Embryophyta</taxon>
        <taxon>Tracheophyta</taxon>
        <taxon>Spermatophyta</taxon>
        <taxon>Magnoliopsida</taxon>
        <taxon>eudicotyledons</taxon>
        <taxon>Gunneridae</taxon>
        <taxon>Pentapetalae</taxon>
        <taxon>rosids</taxon>
        <taxon>fabids</taxon>
        <taxon>Fabales</taxon>
        <taxon>Fabaceae</taxon>
        <taxon>Papilionoideae</taxon>
        <taxon>50 kb inversion clade</taxon>
        <taxon>NPAAA clade</taxon>
        <taxon>indigoferoid/millettioid clade</taxon>
        <taxon>Phaseoleae</taxon>
        <taxon>Vigna</taxon>
    </lineage>
</organism>
<proteinExistence type="predicted"/>
<feature type="non-terminal residue" evidence="1">
    <location>
        <position position="184"/>
    </location>
</feature>
<evidence type="ECO:0000313" key="2">
    <source>
        <dbReference type="Proteomes" id="UP001374535"/>
    </source>
</evidence>
<sequence length="184" mass="21521">MYLRFLWGWTQPGQSQRYKQSSRNCRARSLQPCSLLRSQFPRAKCGFRLVLGFFEAPRSAAMPAWRRPGQQTASLRREAQVAGESERSEGRVWEHLVFQQKWRMREENLVQTQATRAQWRGSSSSFAKTASTMSSFSIEKPQSSSIEAWFSVTTAQSFSSDGDFYHLYNTEYHWISHLFMVFFF</sequence>